<reference evidence="1" key="2">
    <citation type="journal article" date="2015" name="Data Brief">
        <title>Shoot transcriptome of the giant reed, Arundo donax.</title>
        <authorList>
            <person name="Barrero R.A."/>
            <person name="Guerrero F.D."/>
            <person name="Moolhuijzen P."/>
            <person name="Goolsby J.A."/>
            <person name="Tidwell J."/>
            <person name="Bellgard S.E."/>
            <person name="Bellgard M.I."/>
        </authorList>
    </citation>
    <scope>NUCLEOTIDE SEQUENCE</scope>
    <source>
        <tissue evidence="1">Shoot tissue taken approximately 20 cm above the soil surface</tissue>
    </source>
</reference>
<organism evidence="1">
    <name type="scientific">Arundo donax</name>
    <name type="common">Giant reed</name>
    <name type="synonym">Donax arundinaceus</name>
    <dbReference type="NCBI Taxonomy" id="35708"/>
    <lineage>
        <taxon>Eukaryota</taxon>
        <taxon>Viridiplantae</taxon>
        <taxon>Streptophyta</taxon>
        <taxon>Embryophyta</taxon>
        <taxon>Tracheophyta</taxon>
        <taxon>Spermatophyta</taxon>
        <taxon>Magnoliopsida</taxon>
        <taxon>Liliopsida</taxon>
        <taxon>Poales</taxon>
        <taxon>Poaceae</taxon>
        <taxon>PACMAD clade</taxon>
        <taxon>Arundinoideae</taxon>
        <taxon>Arundineae</taxon>
        <taxon>Arundo</taxon>
    </lineage>
</organism>
<protein>
    <submittedName>
        <fullName evidence="1">Uncharacterized protein</fullName>
    </submittedName>
</protein>
<sequence>MTACCHTPPASEGRVIPGTKSCPNTYCCSLHLQQLSLTKLP</sequence>
<accession>A0A0A9APP6</accession>
<evidence type="ECO:0000313" key="1">
    <source>
        <dbReference type="EMBL" id="JAD53674.1"/>
    </source>
</evidence>
<name>A0A0A9APP6_ARUDO</name>
<dbReference type="AlphaFoldDB" id="A0A0A9APP6"/>
<proteinExistence type="predicted"/>
<reference evidence="1" key="1">
    <citation type="submission" date="2014-09" db="EMBL/GenBank/DDBJ databases">
        <authorList>
            <person name="Magalhaes I.L.F."/>
            <person name="Oliveira U."/>
            <person name="Santos F.R."/>
            <person name="Vidigal T.H.D.A."/>
            <person name="Brescovit A.D."/>
            <person name="Santos A.J."/>
        </authorList>
    </citation>
    <scope>NUCLEOTIDE SEQUENCE</scope>
    <source>
        <tissue evidence="1">Shoot tissue taken approximately 20 cm above the soil surface</tissue>
    </source>
</reference>
<dbReference type="EMBL" id="GBRH01244221">
    <property type="protein sequence ID" value="JAD53674.1"/>
    <property type="molecule type" value="Transcribed_RNA"/>
</dbReference>